<organism evidence="2">
    <name type="scientific">Arundo donax</name>
    <name type="common">Giant reed</name>
    <name type="synonym">Donax arundinaceus</name>
    <dbReference type="NCBI Taxonomy" id="35708"/>
    <lineage>
        <taxon>Eukaryota</taxon>
        <taxon>Viridiplantae</taxon>
        <taxon>Streptophyta</taxon>
        <taxon>Embryophyta</taxon>
        <taxon>Tracheophyta</taxon>
        <taxon>Spermatophyta</taxon>
        <taxon>Magnoliopsida</taxon>
        <taxon>Liliopsida</taxon>
        <taxon>Poales</taxon>
        <taxon>Poaceae</taxon>
        <taxon>PACMAD clade</taxon>
        <taxon>Arundinoideae</taxon>
        <taxon>Arundineae</taxon>
        <taxon>Arundo</taxon>
    </lineage>
</organism>
<feature type="chain" id="PRO_5002064664" evidence="1">
    <location>
        <begin position="19"/>
        <end position="38"/>
    </location>
</feature>
<evidence type="ECO:0000256" key="1">
    <source>
        <dbReference type="SAM" id="SignalP"/>
    </source>
</evidence>
<protein>
    <submittedName>
        <fullName evidence="2">Uncharacterized protein</fullName>
    </submittedName>
</protein>
<keyword evidence="1" id="KW-0732">Signal</keyword>
<sequence>MPVIFIQIEILDVLLVWSSPWSCDTDKAELFLCSLIFI</sequence>
<evidence type="ECO:0000313" key="2">
    <source>
        <dbReference type="EMBL" id="JAE06698.1"/>
    </source>
</evidence>
<reference evidence="2" key="2">
    <citation type="journal article" date="2015" name="Data Brief">
        <title>Shoot transcriptome of the giant reed, Arundo donax.</title>
        <authorList>
            <person name="Barrero R.A."/>
            <person name="Guerrero F.D."/>
            <person name="Moolhuijzen P."/>
            <person name="Goolsby J.A."/>
            <person name="Tidwell J."/>
            <person name="Bellgard S.E."/>
            <person name="Bellgard M.I."/>
        </authorList>
    </citation>
    <scope>NUCLEOTIDE SEQUENCE</scope>
    <source>
        <tissue evidence="2">Shoot tissue taken approximately 20 cm above the soil surface</tissue>
    </source>
</reference>
<dbReference type="AlphaFoldDB" id="A0A0A9FEM1"/>
<name>A0A0A9FEM1_ARUDO</name>
<dbReference type="EMBL" id="GBRH01191198">
    <property type="protein sequence ID" value="JAE06698.1"/>
    <property type="molecule type" value="Transcribed_RNA"/>
</dbReference>
<accession>A0A0A9FEM1</accession>
<reference evidence="2" key="1">
    <citation type="submission" date="2014-09" db="EMBL/GenBank/DDBJ databases">
        <authorList>
            <person name="Magalhaes I.L.F."/>
            <person name="Oliveira U."/>
            <person name="Santos F.R."/>
            <person name="Vidigal T.H.D.A."/>
            <person name="Brescovit A.D."/>
            <person name="Santos A.J."/>
        </authorList>
    </citation>
    <scope>NUCLEOTIDE SEQUENCE</scope>
    <source>
        <tissue evidence="2">Shoot tissue taken approximately 20 cm above the soil surface</tissue>
    </source>
</reference>
<feature type="signal peptide" evidence="1">
    <location>
        <begin position="1"/>
        <end position="18"/>
    </location>
</feature>
<proteinExistence type="predicted"/>